<evidence type="ECO:0000259" key="2">
    <source>
        <dbReference type="PROSITE" id="PS50164"/>
    </source>
</evidence>
<gene>
    <name evidence="3" type="ORF">ACFQ3L_09540</name>
</gene>
<evidence type="ECO:0000313" key="4">
    <source>
        <dbReference type="Proteomes" id="UP001597249"/>
    </source>
</evidence>
<proteinExistence type="predicted"/>
<sequence>MADEETTQFGHAQPVSVTVHTKRRRFRRLKALLFLYVLFCPCYFDYKIIQWATVYRVSSGMGPIDVFWCWVIALGLTAIIVGMLYLPVTRRVRQYLDSRGAAPGIRPGAPRTKFSTRLKHRLTGQYPHIKLPRRSHNRNYYFALSNGSCYCAYAQPFSELVATMADADATANRARAVMRPCEDQLQEALAGTIKNESDLPWPNLVWRNDKRALSLQLPLAYQYFGLMQQMEDELKVVVEQGARESHLLDQVEPIPAAVGSVHGMYGEIAEVEDGNEGVNPVAGNHNDTDRKFALSEDHIGDYWRYVLLMANGQFYVGVTNNPQRRLKEHLSGEGSSVTHIGHPIGLASLEHLGKLTYRDSEHYEDAKTLALMARFGIDNVRGGHWAMPKNHDVLFFLTDRRRGIKSEFDVDVPDLLRGLRIPALDA</sequence>
<keyword evidence="4" id="KW-1185">Reference proteome</keyword>
<keyword evidence="1" id="KW-0812">Transmembrane</keyword>
<protein>
    <submittedName>
        <fullName evidence="3">GIY-YIG nuclease family protein</fullName>
    </submittedName>
</protein>
<evidence type="ECO:0000256" key="1">
    <source>
        <dbReference type="SAM" id="Phobius"/>
    </source>
</evidence>
<feature type="transmembrane region" description="Helical" evidence="1">
    <location>
        <begin position="31"/>
        <end position="52"/>
    </location>
</feature>
<feature type="transmembrane region" description="Helical" evidence="1">
    <location>
        <begin position="64"/>
        <end position="86"/>
    </location>
</feature>
<dbReference type="EMBL" id="JBHTMO010000031">
    <property type="protein sequence ID" value="MFD1393808.1"/>
    <property type="molecule type" value="Genomic_DNA"/>
</dbReference>
<dbReference type="InterPro" id="IPR035901">
    <property type="entry name" value="GIY-YIG_endonuc_sf"/>
</dbReference>
<organism evidence="3 4">
    <name type="scientific">Lacticaseibacillus jixianensis</name>
    <dbReference type="NCBI Taxonomy" id="2486012"/>
    <lineage>
        <taxon>Bacteria</taxon>
        <taxon>Bacillati</taxon>
        <taxon>Bacillota</taxon>
        <taxon>Bacilli</taxon>
        <taxon>Lactobacillales</taxon>
        <taxon>Lactobacillaceae</taxon>
        <taxon>Lacticaseibacillus</taxon>
    </lineage>
</organism>
<dbReference type="Pfam" id="PF01541">
    <property type="entry name" value="GIY-YIG"/>
    <property type="match status" value="1"/>
</dbReference>
<feature type="domain" description="GIY-YIG" evidence="2">
    <location>
        <begin position="300"/>
        <end position="377"/>
    </location>
</feature>
<dbReference type="Gene3D" id="3.40.1440.10">
    <property type="entry name" value="GIY-YIG endonuclease"/>
    <property type="match status" value="1"/>
</dbReference>
<accession>A0ABW4BBU5</accession>
<dbReference type="RefSeq" id="WP_164510754.1">
    <property type="nucleotide sequence ID" value="NZ_JBHTMO010000031.1"/>
</dbReference>
<evidence type="ECO:0000313" key="3">
    <source>
        <dbReference type="EMBL" id="MFD1393808.1"/>
    </source>
</evidence>
<dbReference type="PROSITE" id="PS50164">
    <property type="entry name" value="GIY_YIG"/>
    <property type="match status" value="1"/>
</dbReference>
<dbReference type="InterPro" id="IPR000305">
    <property type="entry name" value="GIY-YIG_endonuc"/>
</dbReference>
<keyword evidence="1" id="KW-1133">Transmembrane helix</keyword>
<name>A0ABW4BBU5_9LACO</name>
<keyword evidence="1" id="KW-0472">Membrane</keyword>
<reference evidence="4" key="1">
    <citation type="journal article" date="2019" name="Int. J. Syst. Evol. Microbiol.">
        <title>The Global Catalogue of Microorganisms (GCM) 10K type strain sequencing project: providing services to taxonomists for standard genome sequencing and annotation.</title>
        <authorList>
            <consortium name="The Broad Institute Genomics Platform"/>
            <consortium name="The Broad Institute Genome Sequencing Center for Infectious Disease"/>
            <person name="Wu L."/>
            <person name="Ma J."/>
        </authorList>
    </citation>
    <scope>NUCLEOTIDE SEQUENCE [LARGE SCALE GENOMIC DNA]</scope>
    <source>
        <strain evidence="4">CCM 8911</strain>
    </source>
</reference>
<comment type="caution">
    <text evidence="3">The sequence shown here is derived from an EMBL/GenBank/DDBJ whole genome shotgun (WGS) entry which is preliminary data.</text>
</comment>
<dbReference type="Proteomes" id="UP001597249">
    <property type="component" value="Unassembled WGS sequence"/>
</dbReference>